<dbReference type="AlphaFoldDB" id="A0A1E4R7Q0"/>
<reference evidence="2 3" key="1">
    <citation type="submission" date="2016-09" db="EMBL/GenBank/DDBJ databases">
        <title>Draft genome sequence of the soil isolate, Lysinibacillus fusiformis M5, a potential hypoxanthine producer.</title>
        <authorList>
            <person name="Gallegos-Monterrosa R."/>
            <person name="Maroti G."/>
            <person name="Balint B."/>
            <person name="Kovacs A.T."/>
        </authorList>
    </citation>
    <scope>NUCLEOTIDE SEQUENCE [LARGE SCALE GENOMIC DNA]</scope>
    <source>
        <strain evidence="2 3">M5</strain>
    </source>
</reference>
<protein>
    <recommendedName>
        <fullName evidence="4">DUF2975 domain-containing protein</fullName>
    </recommendedName>
</protein>
<name>A0A1E4R7Q0_9BACI</name>
<sequence length="161" mass="17933">MSVKRGSTTFLKVIIFLAGIAILTLCIFLVPQIANFASSLYPNFSPMTTLIFTVMYGAAVPFFFALYQAFKLLKYIDEDTTFSKLSVKALKKIKCCAILISGLYALGMPIFHFIARKVDPPIGIIVLIIIFASLMIAVFASILQRLLQEAIHIKSENDWTV</sequence>
<dbReference type="Proteomes" id="UP000094784">
    <property type="component" value="Unassembled WGS sequence"/>
</dbReference>
<feature type="transmembrane region" description="Helical" evidence="1">
    <location>
        <begin position="9"/>
        <end position="30"/>
    </location>
</feature>
<dbReference type="EMBL" id="MECQ01000001">
    <property type="protein sequence ID" value="ODV56506.1"/>
    <property type="molecule type" value="Genomic_DNA"/>
</dbReference>
<feature type="transmembrane region" description="Helical" evidence="1">
    <location>
        <begin position="121"/>
        <end position="143"/>
    </location>
</feature>
<accession>A0A1E4R7Q0</accession>
<keyword evidence="1" id="KW-0812">Transmembrane</keyword>
<feature type="transmembrane region" description="Helical" evidence="1">
    <location>
        <begin position="93"/>
        <end position="115"/>
    </location>
</feature>
<dbReference type="OrthoDB" id="1100174at2"/>
<evidence type="ECO:0008006" key="4">
    <source>
        <dbReference type="Google" id="ProtNLM"/>
    </source>
</evidence>
<proteinExistence type="predicted"/>
<evidence type="ECO:0000313" key="3">
    <source>
        <dbReference type="Proteomes" id="UP000094784"/>
    </source>
</evidence>
<comment type="caution">
    <text evidence="2">The sequence shown here is derived from an EMBL/GenBank/DDBJ whole genome shotgun (WGS) entry which is preliminary data.</text>
</comment>
<feature type="transmembrane region" description="Helical" evidence="1">
    <location>
        <begin position="50"/>
        <end position="73"/>
    </location>
</feature>
<dbReference type="InterPro" id="IPR021354">
    <property type="entry name" value="DUF2975"/>
</dbReference>
<organism evidence="2 3">
    <name type="scientific">Lysinibacillus fusiformis</name>
    <dbReference type="NCBI Taxonomy" id="28031"/>
    <lineage>
        <taxon>Bacteria</taxon>
        <taxon>Bacillati</taxon>
        <taxon>Bacillota</taxon>
        <taxon>Bacilli</taxon>
        <taxon>Bacillales</taxon>
        <taxon>Bacillaceae</taxon>
        <taxon>Lysinibacillus</taxon>
    </lineage>
</organism>
<dbReference type="Pfam" id="PF11188">
    <property type="entry name" value="DUF2975"/>
    <property type="match status" value="1"/>
</dbReference>
<gene>
    <name evidence="2" type="ORF">BG258_11670</name>
</gene>
<keyword evidence="1" id="KW-1133">Transmembrane helix</keyword>
<dbReference type="RefSeq" id="WP_069481498.1">
    <property type="nucleotide sequence ID" value="NZ_KV766182.1"/>
</dbReference>
<evidence type="ECO:0000256" key="1">
    <source>
        <dbReference type="SAM" id="Phobius"/>
    </source>
</evidence>
<keyword evidence="1" id="KW-0472">Membrane</keyword>
<evidence type="ECO:0000313" key="2">
    <source>
        <dbReference type="EMBL" id="ODV56506.1"/>
    </source>
</evidence>